<dbReference type="SUPFAM" id="SSF51206">
    <property type="entry name" value="cAMP-binding domain-like"/>
    <property type="match status" value="1"/>
</dbReference>
<dbReference type="EMBL" id="CR626927">
    <property type="protein sequence ID" value="CAH08987.1"/>
    <property type="molecule type" value="Genomic_DNA"/>
</dbReference>
<dbReference type="Proteomes" id="UP000006731">
    <property type="component" value="Chromosome"/>
</dbReference>
<gene>
    <name evidence="1" type="ORF">BF9343_3206</name>
</gene>
<dbReference type="CDD" id="cd00038">
    <property type="entry name" value="CAP_ED"/>
    <property type="match status" value="1"/>
</dbReference>
<sequence>MEYLFEIFWVILYSQTVNMILEDLIIKEIGLSFNSYGRLMDVCDEVVLKKKEFLLHQGQVCSFIGFVETGVLRSYIEKEGDDYISDFYFEGSFTTSYRSFLTREISVGSIQALEDSVIYRLSKSDYDQLLQESNEWYKLGKYIADTLFIKKCRKETSLLMDNALGRYKLLLQTYPNIEQDVSQYHIASYLGIKPESLNRLKSLNIGQ</sequence>
<reference evidence="1 2" key="1">
    <citation type="journal article" date="2005" name="Science">
        <title>Extensive DNA inversions in the B. fragilis genome control variable gene expression.</title>
        <authorList>
            <person name="Cerdeno-Tarraga A.M."/>
            <person name="Patrick S."/>
            <person name="Crosmann L."/>
            <person name="Blakely G."/>
            <person name="Abratt V."/>
            <person name="Lennard N."/>
            <person name="Duerden B."/>
            <person name="Poxton I."/>
            <person name="Harris B."/>
            <person name="Quail M.A."/>
            <person name="Barron A."/>
            <person name="Clarck L."/>
            <person name="Corton C."/>
            <person name="Doggett J."/>
            <person name="Holden M.T.G."/>
            <person name="Larke N."/>
            <person name="Line A."/>
            <person name="Lord A."/>
            <person name="Norbertczak H."/>
            <person name="Ormond D."/>
            <person name="Price C."/>
            <person name="Rabbinowitsch E."/>
            <person name="Woodward J."/>
            <person name="Barrel B.G."/>
            <person name="Parkhill J."/>
        </authorList>
    </citation>
    <scope>NUCLEOTIDE SEQUENCE [LARGE SCALE GENOMIC DNA]</scope>
    <source>
        <strain evidence="2">ATCC 25285 / DSM 2151 / CCUG 4856 / JCM 11019 / LMG 10263 / NCTC 9343 / Onslow / VPI 2553 / EN-2</strain>
    </source>
</reference>
<dbReference type="AlphaFoldDB" id="Q5LA87"/>
<dbReference type="PaxDb" id="272559-BF9343_3206"/>
<dbReference type="eggNOG" id="COG0664">
    <property type="taxonomic scope" value="Bacteria"/>
</dbReference>
<name>Q5LA87_BACFN</name>
<dbReference type="InterPro" id="IPR018490">
    <property type="entry name" value="cNMP-bd_dom_sf"/>
</dbReference>
<dbReference type="Pfam" id="PF00027">
    <property type="entry name" value="cNMP_binding"/>
    <property type="match status" value="1"/>
</dbReference>
<organism evidence="1 2">
    <name type="scientific">Bacteroides fragilis (strain ATCC 25285 / DSM 2151 / CCUG 4856 / JCM 11019 / LMG 10263 / NCTC 9343 / Onslow / VPI 2553 / EN-2)</name>
    <dbReference type="NCBI Taxonomy" id="272559"/>
    <lineage>
        <taxon>Bacteria</taxon>
        <taxon>Pseudomonadati</taxon>
        <taxon>Bacteroidota</taxon>
        <taxon>Bacteroidia</taxon>
        <taxon>Bacteroidales</taxon>
        <taxon>Bacteroidaceae</taxon>
        <taxon>Bacteroides</taxon>
    </lineage>
</organism>
<dbReference type="Gene3D" id="2.60.120.10">
    <property type="entry name" value="Jelly Rolls"/>
    <property type="match status" value="1"/>
</dbReference>
<dbReference type="SMR" id="Q5LA87"/>
<keyword evidence="2" id="KW-1185">Reference proteome</keyword>
<evidence type="ECO:0000313" key="2">
    <source>
        <dbReference type="Proteomes" id="UP000006731"/>
    </source>
</evidence>
<dbReference type="PROSITE" id="PS50042">
    <property type="entry name" value="CNMP_BINDING_3"/>
    <property type="match status" value="1"/>
</dbReference>
<dbReference type="InterPro" id="IPR000595">
    <property type="entry name" value="cNMP-bd_dom"/>
</dbReference>
<dbReference type="KEGG" id="bfs:BF9343_3206"/>
<dbReference type="HOGENOM" id="CLU_075053_9_2_10"/>
<accession>A0A380YQ67</accession>
<protein>
    <submittedName>
        <fullName evidence="1">Uncharacterized protein</fullName>
    </submittedName>
</protein>
<proteinExistence type="predicted"/>
<accession>Q5LA87</accession>
<evidence type="ECO:0000313" key="1">
    <source>
        <dbReference type="EMBL" id="CAH08987.1"/>
    </source>
</evidence>
<dbReference type="DNASU" id="3286672"/>
<dbReference type="InterPro" id="IPR014710">
    <property type="entry name" value="RmlC-like_jellyroll"/>
</dbReference>